<reference evidence="2 3" key="1">
    <citation type="journal article" date="2017" name="Nat. Ecol. Evol.">
        <title>Scallop genome provides insights into evolution of bilaterian karyotype and development.</title>
        <authorList>
            <person name="Wang S."/>
            <person name="Zhang J."/>
            <person name="Jiao W."/>
            <person name="Li J."/>
            <person name="Xun X."/>
            <person name="Sun Y."/>
            <person name="Guo X."/>
            <person name="Huan P."/>
            <person name="Dong B."/>
            <person name="Zhang L."/>
            <person name="Hu X."/>
            <person name="Sun X."/>
            <person name="Wang J."/>
            <person name="Zhao C."/>
            <person name="Wang Y."/>
            <person name="Wang D."/>
            <person name="Huang X."/>
            <person name="Wang R."/>
            <person name="Lv J."/>
            <person name="Li Y."/>
            <person name="Zhang Z."/>
            <person name="Liu B."/>
            <person name="Lu W."/>
            <person name="Hui Y."/>
            <person name="Liang J."/>
            <person name="Zhou Z."/>
            <person name="Hou R."/>
            <person name="Li X."/>
            <person name="Liu Y."/>
            <person name="Li H."/>
            <person name="Ning X."/>
            <person name="Lin Y."/>
            <person name="Zhao L."/>
            <person name="Xing Q."/>
            <person name="Dou J."/>
            <person name="Li Y."/>
            <person name="Mao J."/>
            <person name="Guo H."/>
            <person name="Dou H."/>
            <person name="Li T."/>
            <person name="Mu C."/>
            <person name="Jiang W."/>
            <person name="Fu Q."/>
            <person name="Fu X."/>
            <person name="Miao Y."/>
            <person name="Liu J."/>
            <person name="Yu Q."/>
            <person name="Li R."/>
            <person name="Liao H."/>
            <person name="Li X."/>
            <person name="Kong Y."/>
            <person name="Jiang Z."/>
            <person name="Chourrout D."/>
            <person name="Li R."/>
            <person name="Bao Z."/>
        </authorList>
    </citation>
    <scope>NUCLEOTIDE SEQUENCE [LARGE SCALE GENOMIC DNA]</scope>
    <source>
        <strain evidence="2 3">PY_sf001</strain>
    </source>
</reference>
<name>A0A210Q2F6_MIZYE</name>
<sequence length="166" mass="19210">MDKTSYDEWKATREVLEKVTRSLEKTLNSAEYLQRAGQEYVGRYSRATNRSELSASTGSGSGSGSEEIQEAKQNIDTRSEKWRKLLFQKKCPVQFENEPHWYKVLQRYRPSRSLYDGLGANTPVKVDESVQTDFTFVRKCYVLGMESFEKEEKTSGVWKMCCCGRQ</sequence>
<dbReference type="OrthoDB" id="10677416at2759"/>
<evidence type="ECO:0000313" key="2">
    <source>
        <dbReference type="EMBL" id="OWF42933.1"/>
    </source>
</evidence>
<dbReference type="Proteomes" id="UP000242188">
    <property type="component" value="Unassembled WGS sequence"/>
</dbReference>
<evidence type="ECO:0000256" key="1">
    <source>
        <dbReference type="SAM" id="MobiDB-lite"/>
    </source>
</evidence>
<protein>
    <submittedName>
        <fullName evidence="2">Uncharacterized protein</fullName>
    </submittedName>
</protein>
<comment type="caution">
    <text evidence="2">The sequence shown here is derived from an EMBL/GenBank/DDBJ whole genome shotgun (WGS) entry which is preliminary data.</text>
</comment>
<proteinExistence type="predicted"/>
<gene>
    <name evidence="2" type="ORF">KP79_PYT08597</name>
</gene>
<evidence type="ECO:0000313" key="3">
    <source>
        <dbReference type="Proteomes" id="UP000242188"/>
    </source>
</evidence>
<feature type="region of interest" description="Disordered" evidence="1">
    <location>
        <begin position="49"/>
        <end position="75"/>
    </location>
</feature>
<dbReference type="AlphaFoldDB" id="A0A210Q2F6"/>
<dbReference type="EMBL" id="NEDP02005202">
    <property type="protein sequence ID" value="OWF42933.1"/>
    <property type="molecule type" value="Genomic_DNA"/>
</dbReference>
<keyword evidence="3" id="KW-1185">Reference proteome</keyword>
<accession>A0A210Q2F6</accession>
<organism evidence="2 3">
    <name type="scientific">Mizuhopecten yessoensis</name>
    <name type="common">Japanese scallop</name>
    <name type="synonym">Patinopecten yessoensis</name>
    <dbReference type="NCBI Taxonomy" id="6573"/>
    <lineage>
        <taxon>Eukaryota</taxon>
        <taxon>Metazoa</taxon>
        <taxon>Spiralia</taxon>
        <taxon>Lophotrochozoa</taxon>
        <taxon>Mollusca</taxon>
        <taxon>Bivalvia</taxon>
        <taxon>Autobranchia</taxon>
        <taxon>Pteriomorphia</taxon>
        <taxon>Pectinida</taxon>
        <taxon>Pectinoidea</taxon>
        <taxon>Pectinidae</taxon>
        <taxon>Mizuhopecten</taxon>
    </lineage>
</organism>